<dbReference type="OrthoDB" id="185373at2759"/>
<dbReference type="GO" id="GO:0009451">
    <property type="term" value="P:RNA modification"/>
    <property type="evidence" value="ECO:0007669"/>
    <property type="project" value="InterPro"/>
</dbReference>
<evidence type="ECO:0000259" key="3">
    <source>
        <dbReference type="Pfam" id="PF14432"/>
    </source>
</evidence>
<evidence type="ECO:0000256" key="1">
    <source>
        <dbReference type="ARBA" id="ARBA00022737"/>
    </source>
</evidence>
<dbReference type="GO" id="GO:0008270">
    <property type="term" value="F:zinc ion binding"/>
    <property type="evidence" value="ECO:0007669"/>
    <property type="project" value="InterPro"/>
</dbReference>
<dbReference type="GO" id="GO:0003723">
    <property type="term" value="F:RNA binding"/>
    <property type="evidence" value="ECO:0007669"/>
    <property type="project" value="InterPro"/>
</dbReference>
<dbReference type="InterPro" id="IPR011990">
    <property type="entry name" value="TPR-like_helical_dom_sf"/>
</dbReference>
<dbReference type="Pfam" id="PF13041">
    <property type="entry name" value="PPR_2"/>
    <property type="match status" value="1"/>
</dbReference>
<protein>
    <recommendedName>
        <fullName evidence="3">DYW domain-containing protein</fullName>
    </recommendedName>
</protein>
<keyword evidence="5" id="KW-1185">Reference proteome</keyword>
<comment type="caution">
    <text evidence="4">The sequence shown here is derived from an EMBL/GenBank/DDBJ whole genome shotgun (WGS) entry which is preliminary data.</text>
</comment>
<dbReference type="Gene3D" id="1.25.40.10">
    <property type="entry name" value="Tetratricopeptide repeat domain"/>
    <property type="match status" value="2"/>
</dbReference>
<dbReference type="EMBL" id="JAMYWD010000008">
    <property type="protein sequence ID" value="KAJ4963933.1"/>
    <property type="molecule type" value="Genomic_DNA"/>
</dbReference>
<evidence type="ECO:0000313" key="4">
    <source>
        <dbReference type="EMBL" id="KAJ4963933.1"/>
    </source>
</evidence>
<proteinExistence type="predicted"/>
<dbReference type="PANTHER" id="PTHR47926:SF347">
    <property type="entry name" value="PENTATRICOPEPTIDE REPEAT-CONTAINING PROTEIN"/>
    <property type="match status" value="1"/>
</dbReference>
<evidence type="ECO:0000313" key="5">
    <source>
        <dbReference type="Proteomes" id="UP001141806"/>
    </source>
</evidence>
<dbReference type="InterPro" id="IPR046960">
    <property type="entry name" value="PPR_At4g14850-like_plant"/>
</dbReference>
<feature type="repeat" description="PPR" evidence="2">
    <location>
        <begin position="110"/>
        <end position="144"/>
    </location>
</feature>
<feature type="repeat" description="PPR" evidence="2">
    <location>
        <begin position="78"/>
        <end position="108"/>
    </location>
</feature>
<dbReference type="Pfam" id="PF01535">
    <property type="entry name" value="PPR"/>
    <property type="match status" value="1"/>
</dbReference>
<feature type="domain" description="DYW" evidence="3">
    <location>
        <begin position="240"/>
        <end position="342"/>
    </location>
</feature>
<dbReference type="AlphaFoldDB" id="A0A9Q0K6U0"/>
<dbReference type="NCBIfam" id="TIGR00756">
    <property type="entry name" value="PPR"/>
    <property type="match status" value="2"/>
</dbReference>
<dbReference type="PROSITE" id="PS51375">
    <property type="entry name" value="PPR"/>
    <property type="match status" value="2"/>
</dbReference>
<dbReference type="FunFam" id="1.25.40.10:FF:000031">
    <property type="entry name" value="Pentatricopeptide repeat-containing protein mitochondrial"/>
    <property type="match status" value="1"/>
</dbReference>
<sequence length="343" mass="39474">MGHMERRRIYIVPDRFIALLQACIDMKLLEVGRRVHDYLFRSPSRPGISVFNKVVEMYCKLGSTEDARLAFGEMPKWDLVSWNNMIMGLAENGKLEEALEIYDNMSISPDEITFSGVLMACSCLGNVEQGKASFKRMVYCGIAPSMEYYVFIVDLLGKSGKMIEARQSIGRMLTERRSLVWETLRKYFPIFCREEKVELGRLPKSPSGLKQSILPEKRSNKKELLYEKLRSLNEEMKEAGYVPDWRSVLREIDQNAKEEALGYLGLKEEQDGLYSREMLAIAYGLISTPPGTTLRIIKNLRIGEKCHNVVKFISKVEERDIIVRDNKKFHHFRDGKCSCGDNL</sequence>
<dbReference type="PANTHER" id="PTHR47926">
    <property type="entry name" value="PENTATRICOPEPTIDE REPEAT-CONTAINING PROTEIN"/>
    <property type="match status" value="1"/>
</dbReference>
<keyword evidence="1" id="KW-0677">Repeat</keyword>
<dbReference type="InterPro" id="IPR002885">
    <property type="entry name" value="PPR_rpt"/>
</dbReference>
<dbReference type="Pfam" id="PF14432">
    <property type="entry name" value="DYW_deaminase"/>
    <property type="match status" value="1"/>
</dbReference>
<evidence type="ECO:0000256" key="2">
    <source>
        <dbReference type="PROSITE-ProRule" id="PRU00708"/>
    </source>
</evidence>
<gene>
    <name evidence="4" type="ORF">NE237_023872</name>
</gene>
<dbReference type="InterPro" id="IPR032867">
    <property type="entry name" value="DYW_dom"/>
</dbReference>
<dbReference type="Proteomes" id="UP001141806">
    <property type="component" value="Unassembled WGS sequence"/>
</dbReference>
<accession>A0A9Q0K6U0</accession>
<reference evidence="4" key="1">
    <citation type="journal article" date="2023" name="Plant J.">
        <title>The genome of the king protea, Protea cynaroides.</title>
        <authorList>
            <person name="Chang J."/>
            <person name="Duong T.A."/>
            <person name="Schoeman C."/>
            <person name="Ma X."/>
            <person name="Roodt D."/>
            <person name="Barker N."/>
            <person name="Li Z."/>
            <person name="Van de Peer Y."/>
            <person name="Mizrachi E."/>
        </authorList>
    </citation>
    <scope>NUCLEOTIDE SEQUENCE</scope>
    <source>
        <tissue evidence="4">Young leaves</tissue>
    </source>
</reference>
<organism evidence="4 5">
    <name type="scientific">Protea cynaroides</name>
    <dbReference type="NCBI Taxonomy" id="273540"/>
    <lineage>
        <taxon>Eukaryota</taxon>
        <taxon>Viridiplantae</taxon>
        <taxon>Streptophyta</taxon>
        <taxon>Embryophyta</taxon>
        <taxon>Tracheophyta</taxon>
        <taxon>Spermatophyta</taxon>
        <taxon>Magnoliopsida</taxon>
        <taxon>Proteales</taxon>
        <taxon>Proteaceae</taxon>
        <taxon>Protea</taxon>
    </lineage>
</organism>
<name>A0A9Q0K6U0_9MAGN</name>